<reference evidence="10 11" key="1">
    <citation type="submission" date="2017-11" db="EMBL/GenBank/DDBJ databases">
        <title>Genome sequence of Mesoplasma corruscae ELCA-2 (ATCC 49579).</title>
        <authorList>
            <person name="Lo W.-S."/>
            <person name="Kuo C.-H."/>
        </authorList>
    </citation>
    <scope>NUCLEOTIDE SEQUENCE [LARGE SCALE GENOMIC DNA]</scope>
    <source>
        <strain evidence="10 11">ELCA-2</strain>
    </source>
</reference>
<evidence type="ECO:0000313" key="10">
    <source>
        <dbReference type="EMBL" id="PPE06721.1"/>
    </source>
</evidence>
<dbReference type="OrthoDB" id="9779287at2"/>
<dbReference type="SUPFAM" id="SSF52540">
    <property type="entry name" value="P-loop containing nucleoside triphosphate hydrolases"/>
    <property type="match status" value="2"/>
</dbReference>
<evidence type="ECO:0000256" key="1">
    <source>
        <dbReference type="ARBA" id="ARBA00004202"/>
    </source>
</evidence>
<dbReference type="Proteomes" id="UP000239785">
    <property type="component" value="Unassembled WGS sequence"/>
</dbReference>
<dbReference type="GO" id="GO:0016887">
    <property type="term" value="F:ATP hydrolysis activity"/>
    <property type="evidence" value="ECO:0007669"/>
    <property type="project" value="InterPro"/>
</dbReference>
<dbReference type="Pfam" id="PF00005">
    <property type="entry name" value="ABC_tran"/>
    <property type="match status" value="2"/>
</dbReference>
<dbReference type="AlphaFoldDB" id="A0A2S5RHE6"/>
<keyword evidence="8" id="KW-0175">Coiled coil</keyword>
<dbReference type="GO" id="GO:0005886">
    <property type="term" value="C:plasma membrane"/>
    <property type="evidence" value="ECO:0007669"/>
    <property type="project" value="UniProtKB-SubCell"/>
</dbReference>
<dbReference type="InterPro" id="IPR003593">
    <property type="entry name" value="AAA+_ATPase"/>
</dbReference>
<protein>
    <submittedName>
        <fullName evidence="10">Oligopeptide ABC transporter ATP-binding protein</fullName>
    </submittedName>
</protein>
<gene>
    <name evidence="10" type="primary">oppD</name>
    <name evidence="10" type="ORF">MCORR_v1c03520</name>
</gene>
<feature type="coiled-coil region" evidence="8">
    <location>
        <begin position="205"/>
        <end position="232"/>
    </location>
</feature>
<feature type="domain" description="ABC transporter" evidence="9">
    <location>
        <begin position="12"/>
        <end position="501"/>
    </location>
</feature>
<dbReference type="PANTHER" id="PTHR43297">
    <property type="entry name" value="OLIGOPEPTIDE TRANSPORT ATP-BINDING PROTEIN APPD"/>
    <property type="match status" value="1"/>
</dbReference>
<dbReference type="InterPro" id="IPR013563">
    <property type="entry name" value="Oligopep_ABC_C"/>
</dbReference>
<name>A0A2S5RHE6_9MOLU</name>
<dbReference type="PROSITE" id="PS00211">
    <property type="entry name" value="ABC_TRANSPORTER_1"/>
    <property type="match status" value="1"/>
</dbReference>
<evidence type="ECO:0000256" key="7">
    <source>
        <dbReference type="ARBA" id="ARBA00023136"/>
    </source>
</evidence>
<dbReference type="InterPro" id="IPR003439">
    <property type="entry name" value="ABC_transporter-like_ATP-bd"/>
</dbReference>
<comment type="subcellular location">
    <subcellularLocation>
        <location evidence="1">Cell membrane</location>
        <topology evidence="1">Peripheral membrane protein</topology>
    </subcellularLocation>
</comment>
<keyword evidence="7" id="KW-0472">Membrane</keyword>
<dbReference type="Gene3D" id="3.40.50.300">
    <property type="entry name" value="P-loop containing nucleotide triphosphate hydrolases"/>
    <property type="match status" value="2"/>
</dbReference>
<evidence type="ECO:0000256" key="4">
    <source>
        <dbReference type="ARBA" id="ARBA00022475"/>
    </source>
</evidence>
<dbReference type="SMART" id="SM00382">
    <property type="entry name" value="AAA"/>
    <property type="match status" value="1"/>
</dbReference>
<evidence type="ECO:0000313" key="11">
    <source>
        <dbReference type="Proteomes" id="UP000239785"/>
    </source>
</evidence>
<dbReference type="CDD" id="cd03257">
    <property type="entry name" value="ABC_NikE_OppD_transporters"/>
    <property type="match status" value="1"/>
</dbReference>
<evidence type="ECO:0000256" key="6">
    <source>
        <dbReference type="ARBA" id="ARBA00022840"/>
    </source>
</evidence>
<proteinExistence type="inferred from homology"/>
<keyword evidence="4" id="KW-1003">Cell membrane</keyword>
<evidence type="ECO:0000256" key="2">
    <source>
        <dbReference type="ARBA" id="ARBA00005417"/>
    </source>
</evidence>
<organism evidence="10 11">
    <name type="scientific">Mesoplasma corruscae</name>
    <dbReference type="NCBI Taxonomy" id="216874"/>
    <lineage>
        <taxon>Bacteria</taxon>
        <taxon>Bacillati</taxon>
        <taxon>Mycoplasmatota</taxon>
        <taxon>Mollicutes</taxon>
        <taxon>Entomoplasmatales</taxon>
        <taxon>Entomoplasmataceae</taxon>
        <taxon>Mesoplasma</taxon>
    </lineage>
</organism>
<dbReference type="RefSeq" id="WP_104207890.1">
    <property type="nucleotide sequence ID" value="NZ_PHNF01000001.1"/>
</dbReference>
<evidence type="ECO:0000256" key="3">
    <source>
        <dbReference type="ARBA" id="ARBA00022448"/>
    </source>
</evidence>
<dbReference type="InterPro" id="IPR050388">
    <property type="entry name" value="ABC_Ni/Peptide_Import"/>
</dbReference>
<keyword evidence="6 10" id="KW-0067">ATP-binding</keyword>
<dbReference type="InterPro" id="IPR017871">
    <property type="entry name" value="ABC_transporter-like_CS"/>
</dbReference>
<dbReference type="PANTHER" id="PTHR43297:SF2">
    <property type="entry name" value="DIPEPTIDE TRANSPORT ATP-BINDING PROTEIN DPPD"/>
    <property type="match status" value="1"/>
</dbReference>
<keyword evidence="3" id="KW-0813">Transport</keyword>
<dbReference type="NCBIfam" id="NF043079">
    <property type="entry name" value="MMSYN1_0167"/>
    <property type="match status" value="1"/>
</dbReference>
<dbReference type="Pfam" id="PF08352">
    <property type="entry name" value="oligo_HPY"/>
    <property type="match status" value="1"/>
</dbReference>
<sequence>MEKQKLKKILSVKDLEVKFQVRNRILTAIRNISFDLYDGEILALVGESGSGKSVVTKTFTAMLDSNGWISDGSIIYNPPHSLKESTIDYFKKPFDIINIENVLIDSNVIKFINKRNNKIIKTLKKRKKRILDLNPIDGSDPKISIESLNNKIEILNIKFILFKEKNNEFSKTQNHKKINRIKAKIDSLQVEKEIFLQSNFRDKELNEINSQIRKLELDKAKVEKINKSHKNMIRTLVSFIKESLNIEDLDNNLRKKSTIVQEEHDKVNDIKNYFESRIYLTHLEKELFEIFNKICNNENIDSEHVNNLLFDWEQIKGLVFQNKVKASKTIRQIRGKTIATIFQDPMTSLNPLLTVGFQISEVLRKQLGFSRQEAKKEALKLLEQVGIPNPKERYKDVPSSYSGGMRQRVVIAIALASRPKILICDEPTTALDVTIQAQILKLIKELQAIYNFSVIFITHDLGVVANIADRIAVMYAGQIVEIGKNKEIFKNPQHPYTWSLLLALPQLGTKGKALYSISGTPPNLFDEIKGDAFAPRNKFALAIDYIYEPPMFKVTETHFAKTWLLHDKAKKIKIDTPKIKFENIAKEVKTHD</sequence>
<evidence type="ECO:0000256" key="5">
    <source>
        <dbReference type="ARBA" id="ARBA00022741"/>
    </source>
</evidence>
<accession>A0A2S5RHE6</accession>
<keyword evidence="11" id="KW-1185">Reference proteome</keyword>
<comment type="caution">
    <text evidence="10">The sequence shown here is derived from an EMBL/GenBank/DDBJ whole genome shotgun (WGS) entry which is preliminary data.</text>
</comment>
<dbReference type="EMBL" id="PHNF01000001">
    <property type="protein sequence ID" value="PPE06721.1"/>
    <property type="molecule type" value="Genomic_DNA"/>
</dbReference>
<dbReference type="NCBIfam" id="TIGR01727">
    <property type="entry name" value="oligo_HPY"/>
    <property type="match status" value="1"/>
</dbReference>
<evidence type="ECO:0000259" key="9">
    <source>
        <dbReference type="PROSITE" id="PS50893"/>
    </source>
</evidence>
<keyword evidence="5" id="KW-0547">Nucleotide-binding</keyword>
<dbReference type="InterPro" id="IPR027417">
    <property type="entry name" value="P-loop_NTPase"/>
</dbReference>
<dbReference type="GO" id="GO:0015833">
    <property type="term" value="P:peptide transport"/>
    <property type="evidence" value="ECO:0007669"/>
    <property type="project" value="InterPro"/>
</dbReference>
<evidence type="ECO:0000256" key="8">
    <source>
        <dbReference type="SAM" id="Coils"/>
    </source>
</evidence>
<dbReference type="PROSITE" id="PS50893">
    <property type="entry name" value="ABC_TRANSPORTER_2"/>
    <property type="match status" value="1"/>
</dbReference>
<comment type="similarity">
    <text evidence="2">Belongs to the ABC transporter superfamily.</text>
</comment>
<dbReference type="GO" id="GO:0005524">
    <property type="term" value="F:ATP binding"/>
    <property type="evidence" value="ECO:0007669"/>
    <property type="project" value="UniProtKB-KW"/>
</dbReference>